<evidence type="ECO:0008006" key="21">
    <source>
        <dbReference type="Google" id="ProtNLM"/>
    </source>
</evidence>
<protein>
    <recommendedName>
        <fullName evidence="21">DNA-formamidopyrimidine glycosylase</fullName>
    </recommendedName>
</protein>
<dbReference type="GO" id="GO:0034039">
    <property type="term" value="F:8-oxo-7,8-dihydroguanine DNA N-glycosylase activity"/>
    <property type="evidence" value="ECO:0007669"/>
    <property type="project" value="TreeGrafter"/>
</dbReference>
<dbReference type="InterPro" id="IPR015887">
    <property type="entry name" value="DNA_glyclase_Znf_dom_DNA_BS"/>
</dbReference>
<dbReference type="GO" id="GO:0140078">
    <property type="term" value="F:class I DNA-(apurinic or apyrimidinic site) endonuclease activity"/>
    <property type="evidence" value="ECO:0007669"/>
    <property type="project" value="UniProtKB-EC"/>
</dbReference>
<evidence type="ECO:0000256" key="11">
    <source>
        <dbReference type="ARBA" id="ARBA00023204"/>
    </source>
</evidence>
<evidence type="ECO:0000256" key="6">
    <source>
        <dbReference type="ARBA" id="ARBA00022763"/>
    </source>
</evidence>
<dbReference type="SUPFAM" id="SSF81624">
    <property type="entry name" value="N-terminal domain of MutM-like DNA repair proteins"/>
    <property type="match status" value="1"/>
</dbReference>
<keyword evidence="11" id="KW-0234">DNA repair</keyword>
<evidence type="ECO:0000256" key="8">
    <source>
        <dbReference type="ARBA" id="ARBA00022801"/>
    </source>
</evidence>
<evidence type="ECO:0000256" key="3">
    <source>
        <dbReference type="ARBA" id="ARBA00009409"/>
    </source>
</evidence>
<evidence type="ECO:0000256" key="1">
    <source>
        <dbReference type="ARBA" id="ARBA00001668"/>
    </source>
</evidence>
<keyword evidence="6" id="KW-0227">DNA damage</keyword>
<evidence type="ECO:0000313" key="19">
    <source>
        <dbReference type="EMBL" id="PIP52880.1"/>
    </source>
</evidence>
<keyword evidence="12" id="KW-0456">Lyase</keyword>
<evidence type="ECO:0000256" key="12">
    <source>
        <dbReference type="ARBA" id="ARBA00023239"/>
    </source>
</evidence>
<comment type="catalytic activity">
    <reaction evidence="15">
        <text>2'-deoxyribonucleotide-(2'-deoxyribose 5'-phosphate)-2'-deoxyribonucleotide-DNA = a 3'-end 2'-deoxyribonucleotide-(2,3-dehydro-2,3-deoxyribose 5'-phosphate)-DNA + a 5'-end 5'-phospho-2'-deoxyribonucleoside-DNA + H(+)</text>
        <dbReference type="Rhea" id="RHEA:66592"/>
        <dbReference type="Rhea" id="RHEA-COMP:13180"/>
        <dbReference type="Rhea" id="RHEA-COMP:16897"/>
        <dbReference type="Rhea" id="RHEA-COMP:17067"/>
        <dbReference type="ChEBI" id="CHEBI:15378"/>
        <dbReference type="ChEBI" id="CHEBI:136412"/>
        <dbReference type="ChEBI" id="CHEBI:157695"/>
        <dbReference type="ChEBI" id="CHEBI:167181"/>
        <dbReference type="EC" id="4.2.99.18"/>
    </reaction>
</comment>
<evidence type="ECO:0000256" key="9">
    <source>
        <dbReference type="ARBA" id="ARBA00022833"/>
    </source>
</evidence>
<keyword evidence="8" id="KW-0378">Hydrolase</keyword>
<dbReference type="InterPro" id="IPR012319">
    <property type="entry name" value="FPG_cat"/>
</dbReference>
<comment type="subunit">
    <text evidence="4">Monomer.</text>
</comment>
<dbReference type="PROSITE" id="PS51066">
    <property type="entry name" value="ZF_FPG_2"/>
    <property type="match status" value="1"/>
</dbReference>
<evidence type="ECO:0000256" key="4">
    <source>
        <dbReference type="ARBA" id="ARBA00011245"/>
    </source>
</evidence>
<organism evidence="19 20">
    <name type="scientific">Candidatus Beckwithbacteria bacterium CG23_combo_of_CG06-09_8_20_14_all_34_8</name>
    <dbReference type="NCBI Taxonomy" id="1974497"/>
    <lineage>
        <taxon>Bacteria</taxon>
        <taxon>Candidatus Beckwithiibacteriota</taxon>
    </lineage>
</organism>
<proteinExistence type="inferred from homology"/>
<dbReference type="Pfam" id="PF06831">
    <property type="entry name" value="H2TH"/>
    <property type="match status" value="1"/>
</dbReference>
<evidence type="ECO:0000256" key="13">
    <source>
        <dbReference type="ARBA" id="ARBA00023268"/>
    </source>
</evidence>
<dbReference type="InterPro" id="IPR015886">
    <property type="entry name" value="H2TH_FPG"/>
</dbReference>
<dbReference type="Pfam" id="PF01149">
    <property type="entry name" value="Fapy_DNA_glyco"/>
    <property type="match status" value="1"/>
</dbReference>
<sequence>MPELPEVETLKRQLVKSIVGKQIKSVDILRSKSYQGDPQILVNQKIASIHRIGKLMIINFTDEFPKLLIHLKMTGQLIYQPTTNNSQLTARVVGGHPTADWINDLPSKHTRVIINLTDNSVLYFNDQRVFGWLKLVDNVNELEKEKTNYSGLNPLLSNFNGTLLKQTLGKIKRSVKIAILDQTKIAGLGNIYANDALYLAGIHPQTLAVNLTAKEWNKLAKSIQKVLLRGIELGGASQTNYVHLDGLGGSYQKEFLVYKQDKSKCPKCGSEIIKIKIGGRGTFFCPKCQK</sequence>
<dbReference type="PROSITE" id="PS51068">
    <property type="entry name" value="FPG_CAT"/>
    <property type="match status" value="1"/>
</dbReference>
<dbReference type="FunFam" id="1.10.8.50:FF:000003">
    <property type="entry name" value="Formamidopyrimidine-DNA glycosylase"/>
    <property type="match status" value="1"/>
</dbReference>
<dbReference type="InterPro" id="IPR035937">
    <property type="entry name" value="FPG_N"/>
</dbReference>
<dbReference type="CDD" id="cd08966">
    <property type="entry name" value="EcFpg-like_N"/>
    <property type="match status" value="1"/>
</dbReference>
<dbReference type="PROSITE" id="PS01242">
    <property type="entry name" value="ZF_FPG_1"/>
    <property type="match status" value="1"/>
</dbReference>
<dbReference type="Pfam" id="PF06827">
    <property type="entry name" value="zf-FPG_IleRS"/>
    <property type="match status" value="1"/>
</dbReference>
<dbReference type="NCBIfam" id="NF002211">
    <property type="entry name" value="PRK01103.1"/>
    <property type="match status" value="1"/>
</dbReference>
<name>A0A2H0B746_9BACT</name>
<comment type="similarity">
    <text evidence="3">Belongs to the FPG family.</text>
</comment>
<evidence type="ECO:0000313" key="20">
    <source>
        <dbReference type="Proteomes" id="UP000229459"/>
    </source>
</evidence>
<evidence type="ECO:0000256" key="10">
    <source>
        <dbReference type="ARBA" id="ARBA00023125"/>
    </source>
</evidence>
<keyword evidence="13" id="KW-0511">Multifunctional enzyme</keyword>
<feature type="domain" description="Formamidopyrimidine-DNA glycosylase catalytic" evidence="18">
    <location>
        <begin position="2"/>
        <end position="131"/>
    </location>
</feature>
<evidence type="ECO:0000256" key="7">
    <source>
        <dbReference type="ARBA" id="ARBA00022771"/>
    </source>
</evidence>
<comment type="cofactor">
    <cofactor evidence="2">
        <name>Zn(2+)</name>
        <dbReference type="ChEBI" id="CHEBI:29105"/>
    </cofactor>
</comment>
<dbReference type="Gene3D" id="3.20.190.10">
    <property type="entry name" value="MutM-like, N-terminal"/>
    <property type="match status" value="1"/>
</dbReference>
<dbReference type="AlphaFoldDB" id="A0A2H0B746"/>
<comment type="caution">
    <text evidence="19">The sequence shown here is derived from an EMBL/GenBank/DDBJ whole genome shotgun (WGS) entry which is preliminary data.</text>
</comment>
<evidence type="ECO:0000256" key="2">
    <source>
        <dbReference type="ARBA" id="ARBA00001947"/>
    </source>
</evidence>
<dbReference type="Gene3D" id="1.10.8.50">
    <property type="match status" value="1"/>
</dbReference>
<dbReference type="InterPro" id="IPR000214">
    <property type="entry name" value="Znf_DNA_glyclase/AP_lyase"/>
</dbReference>
<feature type="domain" description="FPG-type" evidence="17">
    <location>
        <begin position="256"/>
        <end position="290"/>
    </location>
</feature>
<dbReference type="EMBL" id="PCSR01000096">
    <property type="protein sequence ID" value="PIP52880.1"/>
    <property type="molecule type" value="Genomic_DNA"/>
</dbReference>
<dbReference type="SUPFAM" id="SSF57716">
    <property type="entry name" value="Glucocorticoid receptor-like (DNA-binding domain)"/>
    <property type="match status" value="1"/>
</dbReference>
<dbReference type="PANTHER" id="PTHR22993:SF9">
    <property type="entry name" value="FORMAMIDOPYRIMIDINE-DNA GLYCOSYLASE"/>
    <property type="match status" value="1"/>
</dbReference>
<keyword evidence="14" id="KW-0326">Glycosidase</keyword>
<evidence type="ECO:0000256" key="15">
    <source>
        <dbReference type="ARBA" id="ARBA00044632"/>
    </source>
</evidence>
<dbReference type="SMART" id="SM01232">
    <property type="entry name" value="H2TH"/>
    <property type="match status" value="1"/>
</dbReference>
<dbReference type="InterPro" id="IPR020629">
    <property type="entry name" value="FPG_Glyclase"/>
</dbReference>
<keyword evidence="5" id="KW-0479">Metal-binding</keyword>
<dbReference type="GO" id="GO:0008270">
    <property type="term" value="F:zinc ion binding"/>
    <property type="evidence" value="ECO:0007669"/>
    <property type="project" value="UniProtKB-KW"/>
</dbReference>
<dbReference type="Proteomes" id="UP000229459">
    <property type="component" value="Unassembled WGS sequence"/>
</dbReference>
<gene>
    <name evidence="19" type="ORF">COX08_04005</name>
</gene>
<evidence type="ECO:0000259" key="17">
    <source>
        <dbReference type="PROSITE" id="PS51066"/>
    </source>
</evidence>
<dbReference type="InterPro" id="IPR010663">
    <property type="entry name" value="Znf_FPG/IleRS"/>
</dbReference>
<evidence type="ECO:0000256" key="16">
    <source>
        <dbReference type="PROSITE-ProRule" id="PRU00391"/>
    </source>
</evidence>
<dbReference type="SMART" id="SM00898">
    <property type="entry name" value="Fapy_DNA_glyco"/>
    <property type="match status" value="1"/>
</dbReference>
<dbReference type="SUPFAM" id="SSF46946">
    <property type="entry name" value="S13-like H2TH domain"/>
    <property type="match status" value="1"/>
</dbReference>
<evidence type="ECO:0000259" key="18">
    <source>
        <dbReference type="PROSITE" id="PS51068"/>
    </source>
</evidence>
<evidence type="ECO:0000256" key="5">
    <source>
        <dbReference type="ARBA" id="ARBA00022723"/>
    </source>
</evidence>
<dbReference type="NCBIfam" id="TIGR00577">
    <property type="entry name" value="fpg"/>
    <property type="match status" value="1"/>
</dbReference>
<dbReference type="GO" id="GO:0006284">
    <property type="term" value="P:base-excision repair"/>
    <property type="evidence" value="ECO:0007669"/>
    <property type="project" value="InterPro"/>
</dbReference>
<keyword evidence="9" id="KW-0862">Zinc</keyword>
<dbReference type="GO" id="GO:0003684">
    <property type="term" value="F:damaged DNA binding"/>
    <property type="evidence" value="ECO:0007669"/>
    <property type="project" value="InterPro"/>
</dbReference>
<evidence type="ECO:0000256" key="14">
    <source>
        <dbReference type="ARBA" id="ARBA00023295"/>
    </source>
</evidence>
<keyword evidence="7 16" id="KW-0863">Zinc-finger</keyword>
<dbReference type="InterPro" id="IPR010979">
    <property type="entry name" value="Ribosomal_uS13-like_H2TH"/>
</dbReference>
<accession>A0A2H0B746</accession>
<keyword evidence="10" id="KW-0238">DNA-binding</keyword>
<reference evidence="19 20" key="1">
    <citation type="submission" date="2017-09" db="EMBL/GenBank/DDBJ databases">
        <title>Depth-based differentiation of microbial function through sediment-hosted aquifers and enrichment of novel symbionts in the deep terrestrial subsurface.</title>
        <authorList>
            <person name="Probst A.J."/>
            <person name="Ladd B."/>
            <person name="Jarett J.K."/>
            <person name="Geller-Mcgrath D.E."/>
            <person name="Sieber C.M."/>
            <person name="Emerson J.B."/>
            <person name="Anantharaman K."/>
            <person name="Thomas B.C."/>
            <person name="Malmstrom R."/>
            <person name="Stieglmeier M."/>
            <person name="Klingl A."/>
            <person name="Woyke T."/>
            <person name="Ryan C.M."/>
            <person name="Banfield J.F."/>
        </authorList>
    </citation>
    <scope>NUCLEOTIDE SEQUENCE [LARGE SCALE GENOMIC DNA]</scope>
    <source>
        <strain evidence="19">CG23_combo_of_CG06-09_8_20_14_all_34_8</strain>
    </source>
</reference>
<comment type="catalytic activity">
    <reaction evidence="1">
        <text>Hydrolysis of DNA containing ring-opened 7-methylguanine residues, releasing 2,6-diamino-4-hydroxy-5-(N-methyl)formamidopyrimidine.</text>
        <dbReference type="EC" id="3.2.2.23"/>
    </reaction>
</comment>
<dbReference type="PANTHER" id="PTHR22993">
    <property type="entry name" value="FORMAMIDOPYRIMIDINE-DNA GLYCOSYLASE"/>
    <property type="match status" value="1"/>
</dbReference>